<dbReference type="Gene3D" id="3.40.50.10610">
    <property type="entry name" value="ABC-type transport auxiliary lipoprotein component"/>
    <property type="match status" value="1"/>
</dbReference>
<accession>A0A4Q1ALV8</accession>
<evidence type="ECO:0000313" key="2">
    <source>
        <dbReference type="Proteomes" id="UP000289758"/>
    </source>
</evidence>
<gene>
    <name evidence="1" type="ORF">CRV07_11480</name>
</gene>
<keyword evidence="2" id="KW-1185">Reference proteome</keyword>
<sequence length="197" mass="22865">MRNSLIAILVAALFSGCISITKELPSFTTYNLSIENKINNDDVYIDKSINIYEPKTIESLNSRDILYVQNGLEFNKYALSKWLDKPSKLLQKQVANYLSLTNSYKYITTSNLKVDSDYSLVSELVDFSQEFKEDDSFAKFSIRIYLIDNKNDKTYYKNFAYYEKAPSNDSLGFVKAMNKVTNNFYENLNIFIKNKLK</sequence>
<name>A0A4Q1ALV8_9BACT</name>
<organism evidence="1 2">
    <name type="scientific">Halarcobacter ebronensis</name>
    <dbReference type="NCBI Taxonomy" id="1462615"/>
    <lineage>
        <taxon>Bacteria</taxon>
        <taxon>Pseudomonadati</taxon>
        <taxon>Campylobacterota</taxon>
        <taxon>Epsilonproteobacteria</taxon>
        <taxon>Campylobacterales</taxon>
        <taxon>Arcobacteraceae</taxon>
        <taxon>Halarcobacter</taxon>
    </lineage>
</organism>
<dbReference type="AlphaFoldDB" id="A0A4Q1ALV8"/>
<dbReference type="PROSITE" id="PS51257">
    <property type="entry name" value="PROKAR_LIPOPROTEIN"/>
    <property type="match status" value="1"/>
</dbReference>
<protein>
    <submittedName>
        <fullName evidence="1">Uncharacterized protein</fullName>
    </submittedName>
</protein>
<dbReference type="EMBL" id="PDKK01000010">
    <property type="protein sequence ID" value="RXK04381.1"/>
    <property type="molecule type" value="Genomic_DNA"/>
</dbReference>
<evidence type="ECO:0000313" key="1">
    <source>
        <dbReference type="EMBL" id="RXK04381.1"/>
    </source>
</evidence>
<proteinExistence type="predicted"/>
<comment type="caution">
    <text evidence="1">The sequence shown here is derived from an EMBL/GenBank/DDBJ whole genome shotgun (WGS) entry which is preliminary data.</text>
</comment>
<reference evidence="1 2" key="1">
    <citation type="submission" date="2017-10" db="EMBL/GenBank/DDBJ databases">
        <title>Genomics of the genus Arcobacter.</title>
        <authorList>
            <person name="Perez-Cataluna A."/>
            <person name="Figueras M.J."/>
        </authorList>
    </citation>
    <scope>NUCLEOTIDE SEQUENCE [LARGE SCALE GENOMIC DNA]</scope>
    <source>
        <strain evidence="1 2">CECT 8441</strain>
    </source>
</reference>
<dbReference type="SUPFAM" id="SSF159594">
    <property type="entry name" value="XCC0632-like"/>
    <property type="match status" value="1"/>
</dbReference>
<dbReference type="RefSeq" id="WP_164969508.1">
    <property type="nucleotide sequence ID" value="NZ_CP053836.1"/>
</dbReference>
<dbReference type="Proteomes" id="UP000289758">
    <property type="component" value="Unassembled WGS sequence"/>
</dbReference>